<comment type="caution">
    <text evidence="1">The sequence shown here is derived from an EMBL/GenBank/DDBJ whole genome shotgun (WGS) entry which is preliminary data.</text>
</comment>
<keyword evidence="2" id="KW-1185">Reference proteome</keyword>
<protein>
    <submittedName>
        <fullName evidence="1">Uncharacterized protein</fullName>
    </submittedName>
</protein>
<accession>A0ACB7CG46</accession>
<proteinExistence type="predicted"/>
<organism evidence="1 2">
    <name type="scientific">Pneumocystis oryctolagi</name>
    <dbReference type="NCBI Taxonomy" id="42067"/>
    <lineage>
        <taxon>Eukaryota</taxon>
        <taxon>Fungi</taxon>
        <taxon>Dikarya</taxon>
        <taxon>Ascomycota</taxon>
        <taxon>Taphrinomycotina</taxon>
        <taxon>Pneumocystomycetes</taxon>
        <taxon>Pneumocystaceae</taxon>
        <taxon>Pneumocystis</taxon>
    </lineage>
</organism>
<gene>
    <name evidence="1" type="ORF">PORY_001073</name>
</gene>
<reference evidence="1 2" key="1">
    <citation type="journal article" date="2021" name="Commun. Biol.">
        <title>Genomic insights into the host specific adaptation of the Pneumocystis genus.</title>
        <authorList>
            <person name="Cisse O.H."/>
            <person name="Ma L."/>
            <person name="Dekker J.P."/>
            <person name="Khil P.P."/>
            <person name="Youn J.-H."/>
            <person name="Brenchley J.M."/>
            <person name="Blair R."/>
            <person name="Pahar B."/>
            <person name="Chabe M."/>
            <person name="Van Rompay K.K.A."/>
            <person name="Keesler R."/>
            <person name="Sukura A."/>
            <person name="Hirsch V."/>
            <person name="Kutty G."/>
            <person name="Liu Y."/>
            <person name="Peng L."/>
            <person name="Chen J."/>
            <person name="Song J."/>
            <person name="Weissenbacher-Lang C."/>
            <person name="Xu J."/>
            <person name="Upham N.S."/>
            <person name="Stajich J.E."/>
            <person name="Cuomo C.A."/>
            <person name="Cushion M.T."/>
            <person name="Kovacs J.A."/>
        </authorList>
    </citation>
    <scope>NUCLEOTIDE SEQUENCE [LARGE SCALE GENOMIC DNA]</scope>
    <source>
        <strain evidence="1 2">RABM</strain>
    </source>
</reference>
<dbReference type="EMBL" id="JABTEG010000003">
    <property type="protein sequence ID" value="KAG4305517.1"/>
    <property type="molecule type" value="Genomic_DNA"/>
</dbReference>
<name>A0ACB7CG46_9ASCO</name>
<sequence>MERCLAVVGATGTGKSRLAAALAAALGGEVVNSDALQVYRGAEVLTNKGCVRGDVVHHLVGTVGWEEGYDVQRYEREALGVVGRLQRAGRLPVVAGGTHYYTQAILFENTLLDGGGAAGGAARSARSAGSALASLESLSTAALYARLNQVDPVIAQRWHPHDRRRIARSLEIFLSTGQRPSDLYQAQRQTEPSTRSGDRCQQAFCAHPRFKTCVFWVYRELDVLDQFLDQRVEEMCASGALDDLHMLYSEWNARKQQQREDTVQESLEFKTKQGRSINNNCISENVESKDPDSFRGIWQAIGFKAFLPYLELPEDTIPSVKHAYFMRSIAAMQLSTRQYARKQIKWIRNKLYPLCLSSGPDIRFYLLDATNLSDWETRVQNLAITLATGYFLHDRQGPDPLSLSETAMRLLTSKPVLNYASQTELWKHYVCDVCKTSSGEPFIAIGLPQWMTHVQGRRHRTRLARHKQQE</sequence>
<evidence type="ECO:0000313" key="1">
    <source>
        <dbReference type="EMBL" id="KAG4305517.1"/>
    </source>
</evidence>
<dbReference type="Proteomes" id="UP000768646">
    <property type="component" value="Unassembled WGS sequence"/>
</dbReference>
<evidence type="ECO:0000313" key="2">
    <source>
        <dbReference type="Proteomes" id="UP000768646"/>
    </source>
</evidence>